<keyword evidence="4" id="KW-1185">Reference proteome</keyword>
<dbReference type="PROSITE" id="PS51257">
    <property type="entry name" value="PROKAR_LIPOPROTEIN"/>
    <property type="match status" value="1"/>
</dbReference>
<accession>A0ABZ3H8V2</accession>
<dbReference type="InterPro" id="IPR005586">
    <property type="entry name" value="ABC_trans_aux"/>
</dbReference>
<evidence type="ECO:0000256" key="1">
    <source>
        <dbReference type="SAM" id="SignalP"/>
    </source>
</evidence>
<dbReference type="SUPFAM" id="SSF159594">
    <property type="entry name" value="XCC0632-like"/>
    <property type="match status" value="1"/>
</dbReference>
<dbReference type="Pfam" id="PF03886">
    <property type="entry name" value="ABC_trans_aux"/>
    <property type="match status" value="1"/>
</dbReference>
<dbReference type="RefSeq" id="WP_345972351.1">
    <property type="nucleotide sequence ID" value="NZ_CP147920.1"/>
</dbReference>
<keyword evidence="1" id="KW-0732">Signal</keyword>
<dbReference type="EMBL" id="CP147920">
    <property type="protein sequence ID" value="XAU14686.1"/>
    <property type="molecule type" value="Genomic_DNA"/>
</dbReference>
<evidence type="ECO:0000313" key="3">
    <source>
        <dbReference type="EMBL" id="XAU14686.1"/>
    </source>
</evidence>
<protein>
    <submittedName>
        <fullName evidence="3">ABC-type transport auxiliary lipoprotein family protein</fullName>
    </submittedName>
</protein>
<feature type="chain" id="PRO_5046174727" evidence="1">
    <location>
        <begin position="23"/>
        <end position="211"/>
    </location>
</feature>
<dbReference type="Gene3D" id="3.40.50.10610">
    <property type="entry name" value="ABC-type transport auxiliary lipoprotein component"/>
    <property type="match status" value="1"/>
</dbReference>
<name>A0ABZ3H8V2_9BACT</name>
<proteinExistence type="predicted"/>
<evidence type="ECO:0000259" key="2">
    <source>
        <dbReference type="Pfam" id="PF03886"/>
    </source>
</evidence>
<sequence length="211" mass="23743">MKWITGVLMALLVSGCSLTREAPPVQSYRLNDGAQIVVSSAEGCRERVIRIALIEAPQWLGGTAIHYAGSDHRFYRYTQARWEQSPVQQIQQMIEKSVIESGLFVGVVPYKSLAKNDWLLEVRIEQMLQTIGETGAGETELMLYAVLVDQYSRRILAQKTFAYRHKSAVSDVRSAMEGWSEGISEFKTALIAWLVQQCDTQAKVDRSDVNL</sequence>
<organism evidence="3 4">
    <name type="scientific">Sulfurimonas diazotrophicus</name>
    <dbReference type="NCBI Taxonomy" id="3131939"/>
    <lineage>
        <taxon>Bacteria</taxon>
        <taxon>Pseudomonadati</taxon>
        <taxon>Campylobacterota</taxon>
        <taxon>Epsilonproteobacteria</taxon>
        <taxon>Campylobacterales</taxon>
        <taxon>Sulfurimonadaceae</taxon>
        <taxon>Sulfurimonas</taxon>
    </lineage>
</organism>
<keyword evidence="3" id="KW-0449">Lipoprotein</keyword>
<reference evidence="3 4" key="1">
    <citation type="submission" date="2024-03" db="EMBL/GenBank/DDBJ databases">
        <title>Sulfurimonas sp. HSL3-1.</title>
        <authorList>
            <person name="Wang S."/>
        </authorList>
    </citation>
    <scope>NUCLEOTIDE SEQUENCE [LARGE SCALE GENOMIC DNA]</scope>
    <source>
        <strain evidence="3 4">HSL3-1</strain>
    </source>
</reference>
<dbReference type="Proteomes" id="UP001447842">
    <property type="component" value="Chromosome"/>
</dbReference>
<gene>
    <name evidence="3" type="ORF">WCY31_10585</name>
</gene>
<evidence type="ECO:0000313" key="4">
    <source>
        <dbReference type="Proteomes" id="UP001447842"/>
    </source>
</evidence>
<feature type="signal peptide" evidence="1">
    <location>
        <begin position="1"/>
        <end position="22"/>
    </location>
</feature>
<feature type="domain" description="ABC-type transport auxiliary lipoprotein component" evidence="2">
    <location>
        <begin position="28"/>
        <end position="185"/>
    </location>
</feature>